<evidence type="ECO:0000313" key="2">
    <source>
        <dbReference type="EMBL" id="MDX8151870.1"/>
    </source>
</evidence>
<dbReference type="Proteomes" id="UP001277761">
    <property type="component" value="Unassembled WGS sequence"/>
</dbReference>
<reference evidence="2 3" key="1">
    <citation type="submission" date="2023-11" db="EMBL/GenBank/DDBJ databases">
        <authorList>
            <person name="Xu M."/>
            <person name="Jiang T."/>
        </authorList>
    </citation>
    <scope>NUCLEOTIDE SEQUENCE [LARGE SCALE GENOMIC DNA]</scope>
    <source>
        <strain evidence="2 3">SD</strain>
    </source>
</reference>
<evidence type="ECO:0000313" key="3">
    <source>
        <dbReference type="Proteomes" id="UP001277761"/>
    </source>
</evidence>
<evidence type="ECO:0000256" key="1">
    <source>
        <dbReference type="SAM" id="Phobius"/>
    </source>
</evidence>
<evidence type="ECO:0008006" key="4">
    <source>
        <dbReference type="Google" id="ProtNLM"/>
    </source>
</evidence>
<feature type="transmembrane region" description="Helical" evidence="1">
    <location>
        <begin position="6"/>
        <end position="25"/>
    </location>
</feature>
<name>A0ABU4VJ59_9ACTN</name>
<dbReference type="RefSeq" id="WP_319954025.1">
    <property type="nucleotide sequence ID" value="NZ_JAXAVX010000004.1"/>
</dbReference>
<organism evidence="2 3">
    <name type="scientific">Patulibacter brassicae</name>
    <dbReference type="NCBI Taxonomy" id="1705717"/>
    <lineage>
        <taxon>Bacteria</taxon>
        <taxon>Bacillati</taxon>
        <taxon>Actinomycetota</taxon>
        <taxon>Thermoleophilia</taxon>
        <taxon>Solirubrobacterales</taxon>
        <taxon>Patulibacteraceae</taxon>
        <taxon>Patulibacter</taxon>
    </lineage>
</organism>
<keyword evidence="1" id="KW-0812">Transmembrane</keyword>
<sequence>MSTAEVLQLAAILVAGIAAVIALFNTTRVITEQRRNARLEAKRGAALDLVEWLDSMTLVLLSLTEHRRSIIAKPAAPQVVRERSEELNGEHRRSIVRAAFLFDDEPDAQRSLGAAHDLFTEAIDILATPLRMSHQRPLDAILGDWDRTVAEARDALRAACKLDSRTTLGLASPADPAQIVANDG</sequence>
<keyword evidence="1" id="KW-0472">Membrane</keyword>
<keyword evidence="3" id="KW-1185">Reference proteome</keyword>
<protein>
    <recommendedName>
        <fullName evidence="4">Secreted protein</fullName>
    </recommendedName>
</protein>
<gene>
    <name evidence="2" type="ORF">SK069_09720</name>
</gene>
<accession>A0ABU4VJ59</accession>
<proteinExistence type="predicted"/>
<comment type="caution">
    <text evidence="2">The sequence shown here is derived from an EMBL/GenBank/DDBJ whole genome shotgun (WGS) entry which is preliminary data.</text>
</comment>
<dbReference type="EMBL" id="JAXAVX010000004">
    <property type="protein sequence ID" value="MDX8151870.1"/>
    <property type="molecule type" value="Genomic_DNA"/>
</dbReference>
<keyword evidence="1" id="KW-1133">Transmembrane helix</keyword>